<feature type="domain" description="Cysteinyl-tRNA ligase anticodon binding" evidence="14">
    <location>
        <begin position="426"/>
        <end position="464"/>
    </location>
</feature>
<evidence type="ECO:0000259" key="14">
    <source>
        <dbReference type="Pfam" id="PF23493"/>
    </source>
</evidence>
<comment type="caution">
    <text evidence="15">The sequence shown here is derived from an EMBL/GenBank/DDBJ whole genome shotgun (WGS) entry which is preliminary data.</text>
</comment>
<gene>
    <name evidence="15" type="ORF">C1H46_021998</name>
</gene>
<protein>
    <recommendedName>
        <fullName evidence="3">cysteine--tRNA ligase</fullName>
        <ecNumber evidence="3">6.1.1.16</ecNumber>
    </recommendedName>
    <alternativeName>
        <fullName evidence="11">Cysteinyl-tRNA synthetase</fullName>
    </alternativeName>
</protein>
<comment type="cofactor">
    <cofactor evidence="1">
        <name>Zn(2+)</name>
        <dbReference type="ChEBI" id="CHEBI:29105"/>
    </cofactor>
</comment>
<feature type="region of interest" description="Disordered" evidence="12">
    <location>
        <begin position="473"/>
        <end position="518"/>
    </location>
</feature>
<keyword evidence="7" id="KW-0862">Zinc</keyword>
<dbReference type="CDD" id="cd00672">
    <property type="entry name" value="CysRS_core"/>
    <property type="match status" value="1"/>
</dbReference>
<dbReference type="EC" id="6.1.1.16" evidence="3"/>
<dbReference type="GO" id="GO:0005737">
    <property type="term" value="C:cytoplasm"/>
    <property type="evidence" value="ECO:0007669"/>
    <property type="project" value="TreeGrafter"/>
</dbReference>
<keyword evidence="6" id="KW-0547">Nucleotide-binding</keyword>
<dbReference type="GO" id="GO:0005524">
    <property type="term" value="F:ATP binding"/>
    <property type="evidence" value="ECO:0007669"/>
    <property type="project" value="UniProtKB-KW"/>
</dbReference>
<comment type="similarity">
    <text evidence="2">Belongs to the class-I aminoacyl-tRNA synthetase family.</text>
</comment>
<keyword evidence="9" id="KW-0648">Protein biosynthesis</keyword>
<keyword evidence="5" id="KW-0479">Metal-binding</keyword>
<dbReference type="InterPro" id="IPR014729">
    <property type="entry name" value="Rossmann-like_a/b/a_fold"/>
</dbReference>
<organism evidence="15 16">
    <name type="scientific">Malus baccata</name>
    <name type="common">Siberian crab apple</name>
    <name type="synonym">Pyrus baccata</name>
    <dbReference type="NCBI Taxonomy" id="106549"/>
    <lineage>
        <taxon>Eukaryota</taxon>
        <taxon>Viridiplantae</taxon>
        <taxon>Streptophyta</taxon>
        <taxon>Embryophyta</taxon>
        <taxon>Tracheophyta</taxon>
        <taxon>Spermatophyta</taxon>
        <taxon>Magnoliopsida</taxon>
        <taxon>eudicotyledons</taxon>
        <taxon>Gunneridae</taxon>
        <taxon>Pentapetalae</taxon>
        <taxon>rosids</taxon>
        <taxon>fabids</taxon>
        <taxon>Rosales</taxon>
        <taxon>Rosaceae</taxon>
        <taxon>Amygdaloideae</taxon>
        <taxon>Maleae</taxon>
        <taxon>Malus</taxon>
    </lineage>
</organism>
<dbReference type="SUPFAM" id="SSF52374">
    <property type="entry name" value="Nucleotidylyl transferase"/>
    <property type="match status" value="1"/>
</dbReference>
<dbReference type="Pfam" id="PF23493">
    <property type="entry name" value="CysS_C"/>
    <property type="match status" value="1"/>
</dbReference>
<evidence type="ECO:0000256" key="3">
    <source>
        <dbReference type="ARBA" id="ARBA00012832"/>
    </source>
</evidence>
<evidence type="ECO:0000256" key="6">
    <source>
        <dbReference type="ARBA" id="ARBA00022741"/>
    </source>
</evidence>
<evidence type="ECO:0000256" key="4">
    <source>
        <dbReference type="ARBA" id="ARBA00022598"/>
    </source>
</evidence>
<dbReference type="PRINTS" id="PR00983">
    <property type="entry name" value="TRNASYNTHCYS"/>
</dbReference>
<dbReference type="GO" id="GO:0046872">
    <property type="term" value="F:metal ion binding"/>
    <property type="evidence" value="ECO:0007669"/>
    <property type="project" value="UniProtKB-KW"/>
</dbReference>
<dbReference type="FunFam" id="3.40.50.620:FF:000009">
    <property type="entry name" value="Cysteine--tRNA ligase"/>
    <property type="match status" value="1"/>
</dbReference>
<evidence type="ECO:0000256" key="10">
    <source>
        <dbReference type="ARBA" id="ARBA00023146"/>
    </source>
</evidence>
<dbReference type="InterPro" id="IPR009080">
    <property type="entry name" value="tRNAsynth_Ia_anticodon-bd"/>
</dbReference>
<accession>A0A540M113</accession>
<dbReference type="Proteomes" id="UP000315295">
    <property type="component" value="Unassembled WGS sequence"/>
</dbReference>
<evidence type="ECO:0000256" key="8">
    <source>
        <dbReference type="ARBA" id="ARBA00022840"/>
    </source>
</evidence>
<evidence type="ECO:0000256" key="12">
    <source>
        <dbReference type="SAM" id="MobiDB-lite"/>
    </source>
</evidence>
<evidence type="ECO:0000256" key="2">
    <source>
        <dbReference type="ARBA" id="ARBA00005594"/>
    </source>
</evidence>
<evidence type="ECO:0000256" key="5">
    <source>
        <dbReference type="ARBA" id="ARBA00022723"/>
    </source>
</evidence>
<dbReference type="NCBIfam" id="TIGR00435">
    <property type="entry name" value="cysS"/>
    <property type="match status" value="1"/>
</dbReference>
<dbReference type="PANTHER" id="PTHR10890:SF26">
    <property type="entry name" value="CYSTEINE--TRNA LIGASE 1, CYTOPLASMIC-RELATED"/>
    <property type="match status" value="1"/>
</dbReference>
<evidence type="ECO:0000313" key="16">
    <source>
        <dbReference type="Proteomes" id="UP000315295"/>
    </source>
</evidence>
<dbReference type="GO" id="GO:0006423">
    <property type="term" value="P:cysteinyl-tRNA aminoacylation"/>
    <property type="evidence" value="ECO:0007669"/>
    <property type="project" value="InterPro"/>
</dbReference>
<keyword evidence="10" id="KW-0030">Aminoacyl-tRNA synthetase</keyword>
<dbReference type="GO" id="GO:0004817">
    <property type="term" value="F:cysteine-tRNA ligase activity"/>
    <property type="evidence" value="ECO:0007669"/>
    <property type="project" value="UniProtKB-EC"/>
</dbReference>
<keyword evidence="16" id="KW-1185">Reference proteome</keyword>
<dbReference type="PANTHER" id="PTHR10890">
    <property type="entry name" value="CYSTEINYL-TRNA SYNTHETASE"/>
    <property type="match status" value="1"/>
</dbReference>
<keyword evidence="8" id="KW-0067">ATP-binding</keyword>
<evidence type="ECO:0000313" key="15">
    <source>
        <dbReference type="EMBL" id="TQD92437.1"/>
    </source>
</evidence>
<dbReference type="InterPro" id="IPR032678">
    <property type="entry name" value="tRNA-synt_1_cat_dom"/>
</dbReference>
<dbReference type="EMBL" id="VIEB01000393">
    <property type="protein sequence ID" value="TQD92437.1"/>
    <property type="molecule type" value="Genomic_DNA"/>
</dbReference>
<evidence type="ECO:0000256" key="11">
    <source>
        <dbReference type="ARBA" id="ARBA00031499"/>
    </source>
</evidence>
<evidence type="ECO:0000256" key="9">
    <source>
        <dbReference type="ARBA" id="ARBA00022917"/>
    </source>
</evidence>
<dbReference type="Pfam" id="PF01406">
    <property type="entry name" value="tRNA-synt_1e"/>
    <property type="match status" value="1"/>
</dbReference>
<dbReference type="AlphaFoldDB" id="A0A540M113"/>
<dbReference type="Gene3D" id="3.40.50.620">
    <property type="entry name" value="HUPs"/>
    <property type="match status" value="1"/>
</dbReference>
<dbReference type="InterPro" id="IPR056411">
    <property type="entry name" value="CysS_C"/>
</dbReference>
<proteinExistence type="inferred from homology"/>
<dbReference type="InterPro" id="IPR024909">
    <property type="entry name" value="Cys-tRNA/MSH_ligase"/>
</dbReference>
<sequence length="518" mass="58811">MAAGKEFMVYNSMTRQKETFRPIEPGKVSMYVCGITAYDLSHLGHARAAVNFDVLFRYLKHLGYEVTYVRNFTDVDDKIIMRANKNGEDPFSLSSRFCKEYLNDMGDLQCLLPTHQPYVSEHIEHIKDLITQIINKEYAYLVGGDVFFAVDKFPNYGQLSGQKLEHNRAGERVAVDSRKRNPADFALWKSAKPGEPSWESPWGPGRPGWHIECSAMSAHYLTFKFDIHGGGIDLIFPHHENEIAQSCAACQESSVSYWMHNGHVTNNNEKMSKSLNNFFTIRETLQDCEDALAPLLEEGLKEGADQNGKIVKITLTAQECISKLKNEFESKMCDDLNTAQILTGAFQDALKFINSSLNGLKKKQQKQKQLSMVQSLIDVKKAVTDDVLDVLGLKSSHTYSEVLQQLKAKALERAGMVENDVLKKIEERKRARENKDFAMSDQIRADLTRKGIALMDVGKETIWRPCVREEPIKEEEKQLPTVEEQKVLPVEQKEEQKQLSSEEEHNALPVEKELAVST</sequence>
<evidence type="ECO:0000259" key="13">
    <source>
        <dbReference type="Pfam" id="PF01406"/>
    </source>
</evidence>
<dbReference type="SUPFAM" id="SSF47323">
    <property type="entry name" value="Anticodon-binding domain of a subclass of class I aminoacyl-tRNA synthetases"/>
    <property type="match status" value="1"/>
</dbReference>
<dbReference type="InterPro" id="IPR015803">
    <property type="entry name" value="Cys-tRNA-ligase"/>
</dbReference>
<evidence type="ECO:0000256" key="7">
    <source>
        <dbReference type="ARBA" id="ARBA00022833"/>
    </source>
</evidence>
<reference evidence="15 16" key="1">
    <citation type="journal article" date="2019" name="G3 (Bethesda)">
        <title>Sequencing of a Wild Apple (Malus baccata) Genome Unravels the Differences Between Cultivated and Wild Apple Species Regarding Disease Resistance and Cold Tolerance.</title>
        <authorList>
            <person name="Chen X."/>
        </authorList>
    </citation>
    <scope>NUCLEOTIDE SEQUENCE [LARGE SCALE GENOMIC DNA]</scope>
    <source>
        <strain evidence="16">cv. Shandingzi</strain>
        <tissue evidence="15">Leaves</tissue>
    </source>
</reference>
<dbReference type="HAMAP" id="MF_00041">
    <property type="entry name" value="Cys_tRNA_synth"/>
    <property type="match status" value="1"/>
</dbReference>
<evidence type="ECO:0000256" key="1">
    <source>
        <dbReference type="ARBA" id="ARBA00001947"/>
    </source>
</evidence>
<name>A0A540M113_MALBA</name>
<feature type="domain" description="tRNA synthetases class I catalytic" evidence="13">
    <location>
        <begin position="20"/>
        <end position="289"/>
    </location>
</feature>
<dbReference type="STRING" id="106549.A0A540M113"/>
<keyword evidence="4" id="KW-0436">Ligase</keyword>